<evidence type="ECO:0000313" key="4">
    <source>
        <dbReference type="Proteomes" id="UP000186039"/>
    </source>
</evidence>
<keyword evidence="2" id="KW-1133">Transmembrane helix</keyword>
<gene>
    <name evidence="3" type="ORF">BIY20_06315</name>
</gene>
<organism evidence="3 4">
    <name type="scientific">Vibrio panuliri</name>
    <dbReference type="NCBI Taxonomy" id="1381081"/>
    <lineage>
        <taxon>Bacteria</taxon>
        <taxon>Pseudomonadati</taxon>
        <taxon>Pseudomonadota</taxon>
        <taxon>Gammaproteobacteria</taxon>
        <taxon>Vibrionales</taxon>
        <taxon>Vibrionaceae</taxon>
        <taxon>Vibrio</taxon>
    </lineage>
</organism>
<keyword evidence="2" id="KW-0812">Transmembrane</keyword>
<dbReference type="EMBL" id="MJMH01000066">
    <property type="protein sequence ID" value="OLQ95649.1"/>
    <property type="molecule type" value="Genomic_DNA"/>
</dbReference>
<evidence type="ECO:0000256" key="2">
    <source>
        <dbReference type="SAM" id="Phobius"/>
    </source>
</evidence>
<evidence type="ECO:0000313" key="3">
    <source>
        <dbReference type="EMBL" id="OLQ95649.1"/>
    </source>
</evidence>
<comment type="caution">
    <text evidence="3">The sequence shown here is derived from an EMBL/GenBank/DDBJ whole genome shotgun (WGS) entry which is preliminary data.</text>
</comment>
<feature type="transmembrane region" description="Helical" evidence="2">
    <location>
        <begin position="151"/>
        <end position="168"/>
    </location>
</feature>
<dbReference type="Proteomes" id="UP000186039">
    <property type="component" value="Unassembled WGS sequence"/>
</dbReference>
<feature type="region of interest" description="Disordered" evidence="1">
    <location>
        <begin position="187"/>
        <end position="207"/>
    </location>
</feature>
<feature type="transmembrane region" description="Helical" evidence="2">
    <location>
        <begin position="112"/>
        <end position="131"/>
    </location>
</feature>
<reference evidence="3 4" key="1">
    <citation type="submission" date="2016-09" db="EMBL/GenBank/DDBJ databases">
        <title>Genomic Taxonomy of the Vibrionaceae.</title>
        <authorList>
            <person name="Gonzalez-Castillo A."/>
            <person name="Gomez-Gil B."/>
            <person name="Enciso-Ibarra K."/>
        </authorList>
    </citation>
    <scope>NUCLEOTIDE SEQUENCE [LARGE SCALE GENOMIC DNA]</scope>
    <source>
        <strain evidence="3 4">CAIM 1902</strain>
    </source>
</reference>
<feature type="transmembrane region" description="Helical" evidence="2">
    <location>
        <begin position="72"/>
        <end position="91"/>
    </location>
</feature>
<feature type="transmembrane region" description="Helical" evidence="2">
    <location>
        <begin position="37"/>
        <end position="60"/>
    </location>
</feature>
<proteinExistence type="predicted"/>
<protein>
    <recommendedName>
        <fullName evidence="5">Transmembrane protein</fullName>
    </recommendedName>
</protein>
<name>A0ABX3FR20_9VIBR</name>
<sequence>MDRSNVEQQQQVGINEPEKSVGSLHLLFELDWAVGRVVATLLNVCLFIALVGMALTSLWLELSNIFEHQEGLSDISTLEAVFAVLALVLLRRYIFYTRQTSERWWNILSMPLIWYGRFVLFVWLAASVVAFSDLLEGTKYLNWAMLHGENYSQMFAFACILLSLYIAVPSKKKMTKVIYSQALNGDDSSGKINATSQEQSPKTTSDI</sequence>
<accession>A0ABX3FR20</accession>
<dbReference type="RefSeq" id="WP_075713853.1">
    <property type="nucleotide sequence ID" value="NZ_AP019655.1"/>
</dbReference>
<keyword evidence="4" id="KW-1185">Reference proteome</keyword>
<evidence type="ECO:0008006" key="5">
    <source>
        <dbReference type="Google" id="ProtNLM"/>
    </source>
</evidence>
<keyword evidence="2" id="KW-0472">Membrane</keyword>
<evidence type="ECO:0000256" key="1">
    <source>
        <dbReference type="SAM" id="MobiDB-lite"/>
    </source>
</evidence>